<dbReference type="InterPro" id="IPR011051">
    <property type="entry name" value="RmlC_Cupin_sf"/>
</dbReference>
<comment type="caution">
    <text evidence="1">The sequence shown here is derived from an EMBL/GenBank/DDBJ whole genome shotgun (WGS) entry which is preliminary data.</text>
</comment>
<proteinExistence type="predicted"/>
<name>A0A1S7U763_9HYPH</name>
<gene>
    <name evidence="1" type="ORF">AGR7A_pAt10051</name>
</gene>
<dbReference type="Proteomes" id="UP000192140">
    <property type="component" value="Unassembled WGS sequence"/>
</dbReference>
<dbReference type="EMBL" id="FCNP01000048">
    <property type="protein sequence ID" value="CVI62693.1"/>
    <property type="molecule type" value="Genomic_DNA"/>
</dbReference>
<sequence length="85" mass="9223">MPVKLHKHDDEPRFRYVISGDLAPNGVEYGTGDWVTVPVGVEYDVSTIGGYATIAGYGMSCECSAPRETNVSTSLKRAPFDRING</sequence>
<dbReference type="AlphaFoldDB" id="A0A1S7U763"/>
<evidence type="ECO:0000313" key="1">
    <source>
        <dbReference type="EMBL" id="CVI62693.1"/>
    </source>
</evidence>
<evidence type="ECO:0000313" key="2">
    <source>
        <dbReference type="Proteomes" id="UP000192140"/>
    </source>
</evidence>
<protein>
    <recommendedName>
        <fullName evidence="3">Cupin 2 conserved barrel domain-containing protein</fullName>
    </recommendedName>
</protein>
<accession>A0A1S7U763</accession>
<dbReference type="SUPFAM" id="SSF51182">
    <property type="entry name" value="RmlC-like cupins"/>
    <property type="match status" value="1"/>
</dbReference>
<keyword evidence="2" id="KW-1185">Reference proteome</keyword>
<organism evidence="1 2">
    <name type="scientific">Agrobacterium deltaense NCPPB 1641</name>
    <dbReference type="NCBI Taxonomy" id="1183425"/>
    <lineage>
        <taxon>Bacteria</taxon>
        <taxon>Pseudomonadati</taxon>
        <taxon>Pseudomonadota</taxon>
        <taxon>Alphaproteobacteria</taxon>
        <taxon>Hyphomicrobiales</taxon>
        <taxon>Rhizobiaceae</taxon>
        <taxon>Rhizobium/Agrobacterium group</taxon>
        <taxon>Agrobacterium</taxon>
    </lineage>
</organism>
<evidence type="ECO:0008006" key="3">
    <source>
        <dbReference type="Google" id="ProtNLM"/>
    </source>
</evidence>
<reference evidence="1" key="1">
    <citation type="submission" date="2016-01" db="EMBL/GenBank/DDBJ databases">
        <authorList>
            <person name="Regsiter A."/>
            <person name="william w."/>
        </authorList>
    </citation>
    <scope>NUCLEOTIDE SEQUENCE</scope>
    <source>
        <strain evidence="1">NCPPB 1641</strain>
    </source>
</reference>